<dbReference type="STRING" id="1294263.JCM21531_3228"/>
<keyword evidence="5" id="KW-1185">Reference proteome</keyword>
<comment type="similarity">
    <text evidence="1">Belongs to the glycosyl hydrolase 8 (cellulase D) family.</text>
</comment>
<dbReference type="GO" id="GO:0004553">
    <property type="term" value="F:hydrolase activity, hydrolyzing O-glycosyl compounds"/>
    <property type="evidence" value="ECO:0007669"/>
    <property type="project" value="InterPro"/>
</dbReference>
<evidence type="ECO:0000256" key="3">
    <source>
        <dbReference type="ARBA" id="ARBA00023295"/>
    </source>
</evidence>
<dbReference type="RefSeq" id="WP_243467586.1">
    <property type="nucleotide sequence ID" value="NZ_BAVR01000043.1"/>
</dbReference>
<dbReference type="Gene3D" id="1.50.10.10">
    <property type="match status" value="1"/>
</dbReference>
<dbReference type="GO" id="GO:0005975">
    <property type="term" value="P:carbohydrate metabolic process"/>
    <property type="evidence" value="ECO:0007669"/>
    <property type="project" value="InterPro"/>
</dbReference>
<dbReference type="EMBL" id="BAVR01000043">
    <property type="protein sequence ID" value="GAE89680.1"/>
    <property type="molecule type" value="Genomic_DNA"/>
</dbReference>
<reference evidence="4" key="1">
    <citation type="journal article" date="2014" name="Genome Announc.">
        <title>Draft Genome Sequence of Clostridium straminisolvens Strain JCM 21531T, Isolated from a Cellulose-Degrading Bacterial Community.</title>
        <authorList>
            <person name="Yuki M."/>
            <person name="Oshima K."/>
            <person name="Suda W."/>
            <person name="Sakamoto M."/>
            <person name="Kitamura K."/>
            <person name="Iida T."/>
            <person name="Hattori M."/>
            <person name="Ohkuma M."/>
        </authorList>
    </citation>
    <scope>NUCLEOTIDE SEQUENCE [LARGE SCALE GENOMIC DNA]</scope>
    <source>
        <strain evidence="4">JCM 21531</strain>
    </source>
</reference>
<keyword evidence="2" id="KW-0378">Hydrolase</keyword>
<gene>
    <name evidence="4" type="ORF">JCM21531_3228</name>
</gene>
<evidence type="ECO:0000313" key="5">
    <source>
        <dbReference type="Proteomes" id="UP000019109"/>
    </source>
</evidence>
<evidence type="ECO:0008006" key="6">
    <source>
        <dbReference type="Google" id="ProtNLM"/>
    </source>
</evidence>
<dbReference type="SUPFAM" id="SSF48208">
    <property type="entry name" value="Six-hairpin glycosidases"/>
    <property type="match status" value="1"/>
</dbReference>
<comment type="caution">
    <text evidence="4">The sequence shown here is derived from an EMBL/GenBank/DDBJ whole genome shotgun (WGS) entry which is preliminary data.</text>
</comment>
<keyword evidence="3" id="KW-0326">Glycosidase</keyword>
<dbReference type="InterPro" id="IPR012341">
    <property type="entry name" value="6hp_glycosidase-like_sf"/>
</dbReference>
<protein>
    <recommendedName>
        <fullName evidence="6">Glycoside hydrolase</fullName>
    </recommendedName>
</protein>
<dbReference type="InterPro" id="IPR002037">
    <property type="entry name" value="Glyco_hydro_8"/>
</dbReference>
<evidence type="ECO:0000256" key="1">
    <source>
        <dbReference type="ARBA" id="ARBA00009209"/>
    </source>
</evidence>
<dbReference type="AlphaFoldDB" id="W4V8F7"/>
<sequence>MKRFYSGIVVIITFAFILGGIIYSKRFGNVFFTDTSGKFYNEVPQRSKYEERKLMLLKFIESHLMDSEGGVITNTHPKNGDPDTLSESIGILMEYAVIDDNKTLFDREYRYLRKNLITEDFFIKWRTGNDIFCNASIDDLRIIGALLDAYEKWGEEDYRNLALSLHQSIYNSQVKDGNLYEFYDWKYNIPKTSSPLCYFNLKVMRKLQKYNKGWKKVYDRSLNIIAGGEKDVSPLFYKYFDYNLGKYLPTRNMGKAAEYALCIASIPLSAWRKRVFTIMNC</sequence>
<proteinExistence type="inferred from homology"/>
<dbReference type="InterPro" id="IPR008928">
    <property type="entry name" value="6-hairpin_glycosidase_sf"/>
</dbReference>
<evidence type="ECO:0000313" key="4">
    <source>
        <dbReference type="EMBL" id="GAE89680.1"/>
    </source>
</evidence>
<accession>W4V8F7</accession>
<dbReference type="Pfam" id="PF01270">
    <property type="entry name" value="Glyco_hydro_8"/>
    <property type="match status" value="1"/>
</dbReference>
<dbReference type="Proteomes" id="UP000019109">
    <property type="component" value="Unassembled WGS sequence"/>
</dbReference>
<name>W4V8F7_9FIRM</name>
<evidence type="ECO:0000256" key="2">
    <source>
        <dbReference type="ARBA" id="ARBA00022801"/>
    </source>
</evidence>
<organism evidence="4 5">
    <name type="scientific">Acetivibrio straminisolvens JCM 21531</name>
    <dbReference type="NCBI Taxonomy" id="1294263"/>
    <lineage>
        <taxon>Bacteria</taxon>
        <taxon>Bacillati</taxon>
        <taxon>Bacillota</taxon>
        <taxon>Clostridia</taxon>
        <taxon>Eubacteriales</taxon>
        <taxon>Oscillospiraceae</taxon>
        <taxon>Acetivibrio</taxon>
    </lineage>
</organism>